<reference evidence="1 2" key="1">
    <citation type="submission" date="2015-06" db="EMBL/GenBank/DDBJ databases">
        <authorList>
            <person name="Kim K.M."/>
        </authorList>
    </citation>
    <scope>NUCLEOTIDE SEQUENCE [LARGE SCALE GENOMIC DNA]</scope>
    <source>
        <strain evidence="1 2">KCTC 22370</strain>
    </source>
</reference>
<dbReference type="KEGG" id="amx:AM2010_1610"/>
<dbReference type="PATRIC" id="fig|543877.4.peg.1636"/>
<organism evidence="1 2">
    <name type="scientific">Pelagerythrobacter marensis</name>
    <dbReference type="NCBI Taxonomy" id="543877"/>
    <lineage>
        <taxon>Bacteria</taxon>
        <taxon>Pseudomonadati</taxon>
        <taxon>Pseudomonadota</taxon>
        <taxon>Alphaproteobacteria</taxon>
        <taxon>Sphingomonadales</taxon>
        <taxon>Erythrobacteraceae</taxon>
        <taxon>Pelagerythrobacter</taxon>
    </lineage>
</organism>
<name>A0A0G3XAQ5_9SPHN</name>
<dbReference type="OrthoDB" id="92543at2"/>
<evidence type="ECO:0000313" key="1">
    <source>
        <dbReference type="EMBL" id="AKM07679.1"/>
    </source>
</evidence>
<proteinExistence type="predicted"/>
<gene>
    <name evidence="1" type="ORF">AM2010_1610</name>
</gene>
<sequence length="122" mass="13180">MAIGSMIVGLVLTTQAGASTDVAYDELVANRNQAAIAVLEEASDTEADDPARLINLGIAYARAGREQEARDLFRSAARSETALRLEVAGGDWIDSRDLARRALRMLERGEFAPSNASRVTMR</sequence>
<accession>A0A0G3XAQ5</accession>
<dbReference type="SUPFAM" id="SSF48452">
    <property type="entry name" value="TPR-like"/>
    <property type="match status" value="1"/>
</dbReference>
<keyword evidence="2" id="KW-1185">Reference proteome</keyword>
<dbReference type="Proteomes" id="UP000037643">
    <property type="component" value="Chromosome"/>
</dbReference>
<dbReference type="STRING" id="543877.AM2010_1610"/>
<dbReference type="AlphaFoldDB" id="A0A0G3XAQ5"/>
<dbReference type="EMBL" id="CP011805">
    <property type="protein sequence ID" value="AKM07679.1"/>
    <property type="molecule type" value="Genomic_DNA"/>
</dbReference>
<dbReference type="Gene3D" id="1.25.40.10">
    <property type="entry name" value="Tetratricopeptide repeat domain"/>
    <property type="match status" value="1"/>
</dbReference>
<evidence type="ECO:0000313" key="2">
    <source>
        <dbReference type="Proteomes" id="UP000037643"/>
    </source>
</evidence>
<protein>
    <submittedName>
        <fullName evidence="1">TPR repeat-containing protein</fullName>
    </submittedName>
</protein>
<dbReference type="InterPro" id="IPR011990">
    <property type="entry name" value="TPR-like_helical_dom_sf"/>
</dbReference>
<dbReference type="RefSeq" id="WP_047806649.1">
    <property type="nucleotide sequence ID" value="NZ_CP011805.1"/>
</dbReference>